<dbReference type="GO" id="GO:0016020">
    <property type="term" value="C:membrane"/>
    <property type="evidence" value="ECO:0007669"/>
    <property type="project" value="UniProtKB-SubCell"/>
</dbReference>
<feature type="compositionally biased region" description="Low complexity" evidence="3">
    <location>
        <begin position="223"/>
        <end position="236"/>
    </location>
</feature>
<organism evidence="5 6">
    <name type="scientific">Thioploca ingrica</name>
    <dbReference type="NCBI Taxonomy" id="40754"/>
    <lineage>
        <taxon>Bacteria</taxon>
        <taxon>Pseudomonadati</taxon>
        <taxon>Pseudomonadota</taxon>
        <taxon>Gammaproteobacteria</taxon>
        <taxon>Thiotrichales</taxon>
        <taxon>Thiotrichaceae</taxon>
        <taxon>Thioploca</taxon>
    </lineage>
</organism>
<dbReference type="HOGENOM" id="CLU_047969_4_2_6"/>
<dbReference type="InterPro" id="IPR036013">
    <property type="entry name" value="Band_7/SPFH_dom_sf"/>
</dbReference>
<accession>A0A090AMA6</accession>
<dbReference type="STRING" id="40754.THII_2775"/>
<keyword evidence="6" id="KW-1185">Reference proteome</keyword>
<dbReference type="Gene3D" id="3.30.479.30">
    <property type="entry name" value="Band 7 domain"/>
    <property type="match status" value="1"/>
</dbReference>
<dbReference type="PRINTS" id="PR00679">
    <property type="entry name" value="PROHIBITIN"/>
</dbReference>
<dbReference type="SUPFAM" id="SSF117892">
    <property type="entry name" value="Band 7/SPFH domain"/>
    <property type="match status" value="1"/>
</dbReference>
<dbReference type="KEGG" id="tig:THII_2775"/>
<dbReference type="EMBL" id="AP014633">
    <property type="protein sequence ID" value="BAP57072.1"/>
    <property type="molecule type" value="Genomic_DNA"/>
</dbReference>
<dbReference type="InterPro" id="IPR001107">
    <property type="entry name" value="Band_7"/>
</dbReference>
<name>A0A090AMA6_9GAMM</name>
<protein>
    <submittedName>
        <fullName evidence="5">Band 7 protein</fullName>
    </submittedName>
</protein>
<feature type="region of interest" description="Disordered" evidence="3">
    <location>
        <begin position="203"/>
        <end position="236"/>
    </location>
</feature>
<dbReference type="AlphaFoldDB" id="A0A090AMA6"/>
<gene>
    <name evidence="5" type="ORF">THII_2775</name>
</gene>
<feature type="domain" description="Band 7" evidence="4">
    <location>
        <begin position="1"/>
        <end position="144"/>
    </location>
</feature>
<keyword evidence="2" id="KW-0472">Membrane</keyword>
<comment type="subcellular location">
    <subcellularLocation>
        <location evidence="1">Membrane</location>
        <topology evidence="1">Single-pass membrane protein</topology>
    </subcellularLocation>
</comment>
<evidence type="ECO:0000256" key="1">
    <source>
        <dbReference type="ARBA" id="ARBA00004167"/>
    </source>
</evidence>
<evidence type="ECO:0000256" key="2">
    <source>
        <dbReference type="ARBA" id="ARBA00023136"/>
    </source>
</evidence>
<evidence type="ECO:0000313" key="6">
    <source>
        <dbReference type="Proteomes" id="UP000031623"/>
    </source>
</evidence>
<dbReference type="Proteomes" id="UP000031623">
    <property type="component" value="Chromosome"/>
</dbReference>
<evidence type="ECO:0000259" key="4">
    <source>
        <dbReference type="Pfam" id="PF01145"/>
    </source>
</evidence>
<evidence type="ECO:0000313" key="5">
    <source>
        <dbReference type="EMBL" id="BAP57072.1"/>
    </source>
</evidence>
<dbReference type="Pfam" id="PF01145">
    <property type="entry name" value="Band_7"/>
    <property type="match status" value="1"/>
</dbReference>
<dbReference type="PANTHER" id="PTHR23222">
    <property type="entry name" value="PROHIBITIN"/>
    <property type="match status" value="1"/>
</dbReference>
<reference evidence="5" key="1">
    <citation type="journal article" date="2014" name="ISME J.">
        <title>Ecophysiology of Thioploca ingrica as revealed by the complete genome sequence supplemented with proteomic evidence.</title>
        <authorList>
            <person name="Kojima H."/>
            <person name="Ogura Y."/>
            <person name="Yamamoto N."/>
            <person name="Togashi T."/>
            <person name="Mori H."/>
            <person name="Watanabe T."/>
            <person name="Nemoto F."/>
            <person name="Kurokawa K."/>
            <person name="Hayashi T."/>
            <person name="Fukui M."/>
        </authorList>
    </citation>
    <scope>NUCLEOTIDE SEQUENCE [LARGE SCALE GENOMIC DNA]</scope>
</reference>
<dbReference type="PANTHER" id="PTHR23222:SF1">
    <property type="entry name" value="PROHIBITIN-2"/>
    <property type="match status" value="1"/>
</dbReference>
<dbReference type="CDD" id="cd03401">
    <property type="entry name" value="SPFH_prohibitin"/>
    <property type="match status" value="1"/>
</dbReference>
<dbReference type="InterPro" id="IPR000163">
    <property type="entry name" value="Prohibitin"/>
</dbReference>
<proteinExistence type="predicted"/>
<feature type="compositionally biased region" description="Pro residues" evidence="3">
    <location>
        <begin position="211"/>
        <end position="222"/>
    </location>
</feature>
<sequence>MYIYNMRVQTVLHELTVLTNQGLPITLKLAIRFRPESDMVALLHKNVGPDYVDKIIIPQIDSVLLRNIGQLRPEDVYNNKEGILNKIMRLATEETSRKYVTVDDIIIRSVELPPLVQQAIEEKLVEEQVLQRYTYKLKVAEQEAKRREIEAKGIKNYQAIISETISEPLIKWQAVQATQGLIESNNAKVVIIGAGEQGLPVILGNQWNAPTTPPPADSPASPPSAKSPSAKQPPVN</sequence>
<evidence type="ECO:0000256" key="3">
    <source>
        <dbReference type="SAM" id="MobiDB-lite"/>
    </source>
</evidence>
<dbReference type="GO" id="GO:0007005">
    <property type="term" value="P:mitochondrion organization"/>
    <property type="evidence" value="ECO:0007669"/>
    <property type="project" value="TreeGrafter"/>
</dbReference>